<comment type="caution">
    <text evidence="1">The sequence shown here is derived from an EMBL/GenBank/DDBJ whole genome shotgun (WGS) entry which is preliminary data.</text>
</comment>
<dbReference type="RefSeq" id="WP_000414911.1">
    <property type="nucleotide sequence ID" value="NZ_AHNR02000014.1"/>
</dbReference>
<dbReference type="EMBL" id="AHNR02000014">
    <property type="protein sequence ID" value="EKR56595.1"/>
    <property type="molecule type" value="Genomic_DNA"/>
</dbReference>
<evidence type="ECO:0000313" key="1">
    <source>
        <dbReference type="EMBL" id="EKR56595.1"/>
    </source>
</evidence>
<gene>
    <name evidence="1" type="ORF">LEP1GSC105_4247</name>
</gene>
<proteinExistence type="predicted"/>
<evidence type="ECO:0000313" key="2">
    <source>
        <dbReference type="Proteomes" id="UP000001340"/>
    </source>
</evidence>
<dbReference type="Gene3D" id="2.40.50.140">
    <property type="entry name" value="Nucleic acid-binding proteins"/>
    <property type="match status" value="1"/>
</dbReference>
<reference evidence="1 2" key="1">
    <citation type="submission" date="2012-10" db="EMBL/GenBank/DDBJ databases">
        <authorList>
            <person name="Harkins D.M."/>
            <person name="Durkin A.S."/>
            <person name="Brinkac L.M."/>
            <person name="Haft D.H."/>
            <person name="Selengut J.D."/>
            <person name="Sanka R."/>
            <person name="DePew J."/>
            <person name="Purushe J."/>
            <person name="Chanthongthip A."/>
            <person name="Lattana O."/>
            <person name="Phetsouvanh R."/>
            <person name="Newton P.N."/>
            <person name="Vinetz J.M."/>
            <person name="Sutton G.G."/>
            <person name="Nierman W.C."/>
            <person name="Fouts D.E."/>
        </authorList>
    </citation>
    <scope>NUCLEOTIDE SEQUENCE [LARGE SCALE GENOMIC DNA]</scope>
    <source>
        <strain evidence="1 2">UI 12758</strain>
    </source>
</reference>
<dbReference type="GO" id="GO:0003677">
    <property type="term" value="F:DNA binding"/>
    <property type="evidence" value="ECO:0007669"/>
    <property type="project" value="UniProtKB-KW"/>
</dbReference>
<accession>A0A0E2DAX4</accession>
<organism evidence="1 2">
    <name type="scientific">Leptospira interrogans str. UI 12758</name>
    <dbReference type="NCBI Taxonomy" id="1049938"/>
    <lineage>
        <taxon>Bacteria</taxon>
        <taxon>Pseudomonadati</taxon>
        <taxon>Spirochaetota</taxon>
        <taxon>Spirochaetia</taxon>
        <taxon>Leptospirales</taxon>
        <taxon>Leptospiraceae</taxon>
        <taxon>Leptospira</taxon>
    </lineage>
</organism>
<protein>
    <submittedName>
        <fullName evidence="1">Cold-shock DNA-binding domain protein</fullName>
    </submittedName>
</protein>
<name>A0A0E2DAX4_LEPIR</name>
<dbReference type="Proteomes" id="UP000001340">
    <property type="component" value="Unassembled WGS sequence"/>
</dbReference>
<dbReference type="AlphaFoldDB" id="A0A0E2DAX4"/>
<dbReference type="InterPro" id="IPR012340">
    <property type="entry name" value="NA-bd_OB-fold"/>
</dbReference>
<keyword evidence="1" id="KW-0238">DNA-binding</keyword>
<sequence>MEKQNTQDFLIGTIKKYVPWDRRENKGGYGFVTSDSKDYFFNAKYSDIKDEHLKSGLTVTFELRRGYDKKRSEFVVQATHLQKL</sequence>